<keyword evidence="1" id="KW-1015">Disulfide bond</keyword>
<sequence length="188" mass="21025">MKKTIIFGSVLAVLLVAGTVVYQKLGEEVTPSIVEEEVIQDESVETRLAPNFNMLKFEGGVVNLEDFIGEKPVVLNFWASTCPPCVYEMPTFQQSFEKHEDVQFVMVNILGFNGETQQSARQFIDENNYTMPVFHEANGEASKAYGLTSIPRTLFINKKGEIIFEQNGMMEEKVLTEGITALLNEGSD</sequence>
<name>A0AAF0BHD0_9ENTE</name>
<proteinExistence type="predicted"/>
<dbReference type="PROSITE" id="PS00194">
    <property type="entry name" value="THIOREDOXIN_1"/>
    <property type="match status" value="1"/>
</dbReference>
<evidence type="ECO:0000313" key="4">
    <source>
        <dbReference type="Proteomes" id="UP001179600"/>
    </source>
</evidence>
<protein>
    <submittedName>
        <fullName evidence="3">TlpA disulfide reductase family protein</fullName>
    </submittedName>
</protein>
<dbReference type="InterPro" id="IPR013766">
    <property type="entry name" value="Thioredoxin_domain"/>
</dbReference>
<accession>A0AAF0BHD0</accession>
<dbReference type="CDD" id="cd02966">
    <property type="entry name" value="TlpA_like_family"/>
    <property type="match status" value="1"/>
</dbReference>
<dbReference type="RefSeq" id="WP_272162974.1">
    <property type="nucleotide sequence ID" value="NZ_CP116507.1"/>
</dbReference>
<dbReference type="EMBL" id="CP116507">
    <property type="protein sequence ID" value="WCG21801.1"/>
    <property type="molecule type" value="Genomic_DNA"/>
</dbReference>
<evidence type="ECO:0000256" key="1">
    <source>
        <dbReference type="ARBA" id="ARBA00023157"/>
    </source>
</evidence>
<evidence type="ECO:0000259" key="2">
    <source>
        <dbReference type="PROSITE" id="PS51352"/>
    </source>
</evidence>
<reference evidence="3" key="1">
    <citation type="submission" date="2023-01" db="EMBL/GenBank/DDBJ databases">
        <title>Oxazolidinone resistance genes in florfenicol resistant enterococci from beef cattle and veal calves at slaughter.</title>
        <authorList>
            <person name="Biggel M."/>
        </authorList>
    </citation>
    <scope>NUCLEOTIDE SEQUENCE</scope>
    <source>
        <strain evidence="3">K204-1</strain>
    </source>
</reference>
<dbReference type="PANTHER" id="PTHR42852">
    <property type="entry name" value="THIOL:DISULFIDE INTERCHANGE PROTEIN DSBE"/>
    <property type="match status" value="1"/>
</dbReference>
<dbReference type="PROSITE" id="PS51352">
    <property type="entry name" value="THIOREDOXIN_2"/>
    <property type="match status" value="1"/>
</dbReference>
<dbReference type="InterPro" id="IPR017937">
    <property type="entry name" value="Thioredoxin_CS"/>
</dbReference>
<evidence type="ECO:0000313" key="3">
    <source>
        <dbReference type="EMBL" id="WCG21801.1"/>
    </source>
</evidence>
<dbReference type="Proteomes" id="UP001179600">
    <property type="component" value="Chromosome"/>
</dbReference>
<dbReference type="InterPro" id="IPR050553">
    <property type="entry name" value="Thioredoxin_ResA/DsbE_sf"/>
</dbReference>
<dbReference type="GO" id="GO:0016209">
    <property type="term" value="F:antioxidant activity"/>
    <property type="evidence" value="ECO:0007669"/>
    <property type="project" value="InterPro"/>
</dbReference>
<dbReference type="PANTHER" id="PTHR42852:SF17">
    <property type="entry name" value="THIOREDOXIN-LIKE PROTEIN HI_1115"/>
    <property type="match status" value="1"/>
</dbReference>
<gene>
    <name evidence="3" type="ORF">PML95_05175</name>
</gene>
<dbReference type="SUPFAM" id="SSF52833">
    <property type="entry name" value="Thioredoxin-like"/>
    <property type="match status" value="1"/>
</dbReference>
<organism evidence="3 4">
    <name type="scientific">Vagococcus lutrae</name>
    <dbReference type="NCBI Taxonomy" id="81947"/>
    <lineage>
        <taxon>Bacteria</taxon>
        <taxon>Bacillati</taxon>
        <taxon>Bacillota</taxon>
        <taxon>Bacilli</taxon>
        <taxon>Lactobacillales</taxon>
        <taxon>Enterococcaceae</taxon>
        <taxon>Vagococcus</taxon>
    </lineage>
</organism>
<dbReference type="InterPro" id="IPR000866">
    <property type="entry name" value="AhpC/TSA"/>
</dbReference>
<feature type="domain" description="Thioredoxin" evidence="2">
    <location>
        <begin position="43"/>
        <end position="184"/>
    </location>
</feature>
<dbReference type="AlphaFoldDB" id="A0AAF0BHD0"/>
<dbReference type="InterPro" id="IPR036249">
    <property type="entry name" value="Thioredoxin-like_sf"/>
</dbReference>
<dbReference type="Gene3D" id="3.40.30.10">
    <property type="entry name" value="Glutaredoxin"/>
    <property type="match status" value="1"/>
</dbReference>
<dbReference type="GO" id="GO:0016491">
    <property type="term" value="F:oxidoreductase activity"/>
    <property type="evidence" value="ECO:0007669"/>
    <property type="project" value="InterPro"/>
</dbReference>
<dbReference type="Pfam" id="PF00578">
    <property type="entry name" value="AhpC-TSA"/>
    <property type="match status" value="1"/>
</dbReference>